<evidence type="ECO:0000259" key="2">
    <source>
        <dbReference type="Pfam" id="PF07581"/>
    </source>
</evidence>
<dbReference type="Gene3D" id="3.40.50.12090">
    <property type="match status" value="2"/>
</dbReference>
<dbReference type="InterPro" id="IPR011493">
    <property type="entry name" value="GLUG"/>
</dbReference>
<dbReference type="Pfam" id="PF07581">
    <property type="entry name" value="Glug"/>
    <property type="match status" value="1"/>
</dbReference>
<proteinExistence type="predicted"/>
<feature type="domain" description="GLUG" evidence="2">
    <location>
        <begin position="347"/>
        <end position="372"/>
    </location>
</feature>
<evidence type="ECO:0000313" key="4">
    <source>
        <dbReference type="Proteomes" id="UP000215413"/>
    </source>
</evidence>
<evidence type="ECO:0000313" key="3">
    <source>
        <dbReference type="EMBL" id="OXZ29260.1"/>
    </source>
</evidence>
<dbReference type="InterPro" id="IPR007253">
    <property type="entry name" value="Cell_wall-bd_2"/>
</dbReference>
<dbReference type="Pfam" id="PF04122">
    <property type="entry name" value="CW_binding_2"/>
    <property type="match status" value="3"/>
</dbReference>
<dbReference type="InterPro" id="IPR051922">
    <property type="entry name" value="Bact_Sporulation_Assoc"/>
</dbReference>
<dbReference type="Proteomes" id="UP000215413">
    <property type="component" value="Unassembled WGS sequence"/>
</dbReference>
<protein>
    <recommendedName>
        <fullName evidence="2">GLUG domain-containing protein</fullName>
    </recommendedName>
</protein>
<feature type="compositionally biased region" description="Basic and acidic residues" evidence="1">
    <location>
        <begin position="89"/>
        <end position="120"/>
    </location>
</feature>
<reference evidence="4" key="1">
    <citation type="submission" date="2017-04" db="EMBL/GenBank/DDBJ databases">
        <title>Finegoldia magna isolated from orthopedic joint implant-associated infections.</title>
        <authorList>
            <person name="Bjorklund S."/>
            <person name="Bruggemann H."/>
            <person name="Jensen A."/>
            <person name="Hellmark B."/>
            <person name="Soderquist B."/>
        </authorList>
    </citation>
    <scope>NUCLEOTIDE SEQUENCE [LARGE SCALE GENOMIC DNA]</scope>
    <source>
        <strain evidence="4">CCUG 54800</strain>
    </source>
</reference>
<name>A0A233VA19_FINMA</name>
<feature type="region of interest" description="Disordered" evidence="1">
    <location>
        <begin position="69"/>
        <end position="120"/>
    </location>
</feature>
<dbReference type="Gene3D" id="2.160.20.110">
    <property type="match status" value="2"/>
</dbReference>
<evidence type="ECO:0000256" key="1">
    <source>
        <dbReference type="SAM" id="MobiDB-lite"/>
    </source>
</evidence>
<accession>A0A233VA19</accession>
<dbReference type="EMBL" id="NDYC01000003">
    <property type="protein sequence ID" value="OXZ29260.1"/>
    <property type="molecule type" value="Genomic_DNA"/>
</dbReference>
<sequence length="1273" mass="140615">MELTRKNFRGRIIINIKDNDYYFCLKGEIMKLDKKKIMALFLAGIMTTSMIPLESLANNEDDFSKSKFEQNLNEKTTKNKPDAVSNSTNKEDKPQDENENPSTHEDNHPENINEKTITVDELFKGQKGTKKDPYTINDTDQLIKFAYSLSKTQDYKGKYVELSSDIELNNDWVPVGLGEYAFNGHFDGKNHTINGLKIGSEDNLHKDPSEKDKKIVFYGLFGVLGANSYIENLKIDVDFNLISDSALYVGALAGYANGSTINNIEVTGKLIGKTTHPKTNIFVGGVISNGIRQKIVNSKSDIDIRVESDGGLAEGGGIMALSNRGLIFNCYSKGNISANANRVTKEGSTALGGICGVNAGTISNCYSTNDIISDCYTGFIGAITGWVTGIGSTFQSYYDKDSVLITDNATNNKNIIKPSVPIGWMVKGSGVSDEGMAYEGCISMDLKGMTKSEISSSLANILNSNLKKSRINLKKGSRSKDYWKKDENLAENIFEWTNSSDFPVFSDKKTSVVYDTNTENLIKQLQMNSKEGVNEGDFYGRSKDKSLVVKVKFDKKGDIVDIMTLEGRVTKEEIDKIINKIDKISDIKNNKLKEALLKAVEKSKINDITDYSKLNYNIFEKGKGTKDDPFIIDTENQFLDFARSVNEEENYADKYVKLNRDIKLTKEWIVVGSQGKHPFKGDFNGNNHTISNMKLGSEKTPRQYRFAALFAVIDGGRVYNLNIKNFEIYNTILSEDRVFVAAVAGGIQNGAFIDNVNVNGKIHSKSMRTQQYIGAIAGQSLKSSIINSAAEIQIDAKGESKDIYAGGLVGINAFGALFNSYSKGDITADSLLNKVSIGGLCGYQSGVIFNNYSSVNLNSTSPTTDVGELAGRSTGTGKNLNNFYNKNSVVKVTGKSKKTKNGFGVVVNDSIVENAEDIDKLNDLDFVKKLNTNLSSESFRKALDFVKADNKNNIKLEKWELKGAYPKLESSNSKSMKKIYRISGQNRELTAIEVSKKTYPNGTDTVIIANRETFSDIISASPLAKTERAAILYTYKDEISKDTLNEIKRLKAKNIIIIGGENSIKVEVLDKLKNNKYSVTRIAGKDRYKTSLKIAEKVIHKSNSKQLQIASGENFADALAITNLSNRDNTPILLVAKDTIDSESMKTLNKLNLEKINVAGGEKSISNKTFNTIKSVTKSKVERISGENRYETSFKIAKLMNKTDKFIIASGENFADSLVASPYADKENAVLVLSAKDELSSEIKEYLTKNESIITIIGGEKSISNNIEEQLNK</sequence>
<gene>
    <name evidence="3" type="ORF">B9N49_00205</name>
</gene>
<comment type="caution">
    <text evidence="3">The sequence shown here is derived from an EMBL/GenBank/DDBJ whole genome shotgun (WGS) entry which is preliminary data.</text>
</comment>
<dbReference type="PANTHER" id="PTHR30032:SF8">
    <property type="entry name" value="GERMINATION-SPECIFIC N-ACETYLMURAMOYL-L-ALANINE AMIDASE"/>
    <property type="match status" value="1"/>
</dbReference>
<organism evidence="3 4">
    <name type="scientific">Finegoldia magna</name>
    <name type="common">Peptostreptococcus magnus</name>
    <dbReference type="NCBI Taxonomy" id="1260"/>
    <lineage>
        <taxon>Bacteria</taxon>
        <taxon>Bacillati</taxon>
        <taxon>Bacillota</taxon>
        <taxon>Tissierellia</taxon>
        <taxon>Tissierellales</taxon>
        <taxon>Peptoniphilaceae</taxon>
        <taxon>Finegoldia</taxon>
    </lineage>
</organism>
<dbReference type="PANTHER" id="PTHR30032">
    <property type="entry name" value="N-ACETYLMURAMOYL-L-ALANINE AMIDASE-RELATED"/>
    <property type="match status" value="1"/>
</dbReference>
<dbReference type="AlphaFoldDB" id="A0A233VA19"/>